<proteinExistence type="inferred from homology"/>
<accession>A0A8K0RT21</accession>
<comment type="caution">
    <text evidence="9">The sequence shown here is derived from an EMBL/GenBank/DDBJ whole genome shotgun (WGS) entry which is preliminary data.</text>
</comment>
<dbReference type="Pfam" id="PF20684">
    <property type="entry name" value="Fung_rhodopsin"/>
    <property type="match status" value="1"/>
</dbReference>
<feature type="compositionally biased region" description="Basic and acidic residues" evidence="6">
    <location>
        <begin position="328"/>
        <end position="343"/>
    </location>
</feature>
<dbReference type="OrthoDB" id="5391602at2759"/>
<dbReference type="InterPro" id="IPR049326">
    <property type="entry name" value="Rhodopsin_dom_fungi"/>
</dbReference>
<feature type="domain" description="Rhodopsin" evidence="8">
    <location>
        <begin position="34"/>
        <end position="267"/>
    </location>
</feature>
<evidence type="ECO:0000313" key="10">
    <source>
        <dbReference type="Proteomes" id="UP000813427"/>
    </source>
</evidence>
<evidence type="ECO:0000313" key="9">
    <source>
        <dbReference type="EMBL" id="KAH7239311.1"/>
    </source>
</evidence>
<evidence type="ECO:0000256" key="6">
    <source>
        <dbReference type="SAM" id="MobiDB-lite"/>
    </source>
</evidence>
<feature type="compositionally biased region" description="Basic and acidic residues" evidence="6">
    <location>
        <begin position="351"/>
        <end position="360"/>
    </location>
</feature>
<feature type="transmembrane region" description="Helical" evidence="7">
    <location>
        <begin position="127"/>
        <end position="148"/>
    </location>
</feature>
<keyword evidence="3 7" id="KW-1133">Transmembrane helix</keyword>
<feature type="transmembrane region" description="Helical" evidence="7">
    <location>
        <begin position="50"/>
        <end position="69"/>
    </location>
</feature>
<sequence length="360" mass="40068">MELHARINPQADRSRELATTTTVVLVLSAVFVALRLWARHIRIGFGLDDWLTVVALIFVFITGGLNYGMIHHGLGRHAKVVSTEDQVVFFKLLLAFENIYVTAVMLVKLALLQMYLRIFPSRRFRQISAVIAAVVVGWWIAICAVSIFQCNPIKRAWLPWIDGTCINLKASFIGNAIPNIATDVAILCMPVRQILKLQVSLAQKLSLMVIFLLGSFVLFASIYRFTTIMQFDPADTTWTLATACTWCVVEVACGTIALCLPTLRPIMLIFSSKFDSASGTAKTAFGHSNLPMELITIGGTDRTKIGQKQFHRIHDQKDSNASQQELNPADRDILHHDNSDSRSADGLPVQKKGEDENWIG</sequence>
<evidence type="ECO:0000256" key="1">
    <source>
        <dbReference type="ARBA" id="ARBA00004141"/>
    </source>
</evidence>
<feature type="transmembrane region" description="Helical" evidence="7">
    <location>
        <begin position="238"/>
        <end position="263"/>
    </location>
</feature>
<dbReference type="PANTHER" id="PTHR33048:SF47">
    <property type="entry name" value="INTEGRAL MEMBRANE PROTEIN-RELATED"/>
    <property type="match status" value="1"/>
</dbReference>
<feature type="transmembrane region" description="Helical" evidence="7">
    <location>
        <begin position="89"/>
        <end position="115"/>
    </location>
</feature>
<dbReference type="InterPro" id="IPR052337">
    <property type="entry name" value="SAT4-like"/>
</dbReference>
<dbReference type="GO" id="GO:0016020">
    <property type="term" value="C:membrane"/>
    <property type="evidence" value="ECO:0007669"/>
    <property type="project" value="UniProtKB-SubCell"/>
</dbReference>
<evidence type="ECO:0000259" key="8">
    <source>
        <dbReference type="Pfam" id="PF20684"/>
    </source>
</evidence>
<dbReference type="PANTHER" id="PTHR33048">
    <property type="entry name" value="PTH11-LIKE INTEGRAL MEMBRANE PROTEIN (AFU_ORTHOLOGUE AFUA_5G11245)"/>
    <property type="match status" value="1"/>
</dbReference>
<gene>
    <name evidence="9" type="ORF">BKA59DRAFT_275155</name>
</gene>
<feature type="transmembrane region" description="Helical" evidence="7">
    <location>
        <begin position="17"/>
        <end position="38"/>
    </location>
</feature>
<evidence type="ECO:0000256" key="7">
    <source>
        <dbReference type="SAM" id="Phobius"/>
    </source>
</evidence>
<feature type="region of interest" description="Disordered" evidence="6">
    <location>
        <begin position="311"/>
        <end position="360"/>
    </location>
</feature>
<dbReference type="Proteomes" id="UP000813427">
    <property type="component" value="Unassembled WGS sequence"/>
</dbReference>
<dbReference type="EMBL" id="JAGPXF010000006">
    <property type="protein sequence ID" value="KAH7239311.1"/>
    <property type="molecule type" value="Genomic_DNA"/>
</dbReference>
<comment type="similarity">
    <text evidence="5">Belongs to the SAT4 family.</text>
</comment>
<evidence type="ECO:0000256" key="3">
    <source>
        <dbReference type="ARBA" id="ARBA00022989"/>
    </source>
</evidence>
<feature type="transmembrane region" description="Helical" evidence="7">
    <location>
        <begin position="207"/>
        <end position="226"/>
    </location>
</feature>
<organism evidence="9 10">
    <name type="scientific">Fusarium tricinctum</name>
    <dbReference type="NCBI Taxonomy" id="61284"/>
    <lineage>
        <taxon>Eukaryota</taxon>
        <taxon>Fungi</taxon>
        <taxon>Dikarya</taxon>
        <taxon>Ascomycota</taxon>
        <taxon>Pezizomycotina</taxon>
        <taxon>Sordariomycetes</taxon>
        <taxon>Hypocreomycetidae</taxon>
        <taxon>Hypocreales</taxon>
        <taxon>Nectriaceae</taxon>
        <taxon>Fusarium</taxon>
        <taxon>Fusarium tricinctum species complex</taxon>
    </lineage>
</organism>
<keyword evidence="4 7" id="KW-0472">Membrane</keyword>
<keyword evidence="10" id="KW-1185">Reference proteome</keyword>
<dbReference type="AlphaFoldDB" id="A0A8K0RT21"/>
<evidence type="ECO:0000256" key="5">
    <source>
        <dbReference type="ARBA" id="ARBA00038359"/>
    </source>
</evidence>
<evidence type="ECO:0000256" key="4">
    <source>
        <dbReference type="ARBA" id="ARBA00023136"/>
    </source>
</evidence>
<reference evidence="9" key="1">
    <citation type="journal article" date="2021" name="Nat. Commun.">
        <title>Genetic determinants of endophytism in the Arabidopsis root mycobiome.</title>
        <authorList>
            <person name="Mesny F."/>
            <person name="Miyauchi S."/>
            <person name="Thiergart T."/>
            <person name="Pickel B."/>
            <person name="Atanasova L."/>
            <person name="Karlsson M."/>
            <person name="Huettel B."/>
            <person name="Barry K.W."/>
            <person name="Haridas S."/>
            <person name="Chen C."/>
            <person name="Bauer D."/>
            <person name="Andreopoulos W."/>
            <person name="Pangilinan J."/>
            <person name="LaButti K."/>
            <person name="Riley R."/>
            <person name="Lipzen A."/>
            <person name="Clum A."/>
            <person name="Drula E."/>
            <person name="Henrissat B."/>
            <person name="Kohler A."/>
            <person name="Grigoriev I.V."/>
            <person name="Martin F.M."/>
            <person name="Hacquard S."/>
        </authorList>
    </citation>
    <scope>NUCLEOTIDE SEQUENCE</scope>
    <source>
        <strain evidence="9">MPI-SDFR-AT-0068</strain>
    </source>
</reference>
<comment type="subcellular location">
    <subcellularLocation>
        <location evidence="1">Membrane</location>
        <topology evidence="1">Multi-pass membrane protein</topology>
    </subcellularLocation>
</comment>
<evidence type="ECO:0000256" key="2">
    <source>
        <dbReference type="ARBA" id="ARBA00022692"/>
    </source>
</evidence>
<name>A0A8K0RT21_9HYPO</name>
<keyword evidence="2 7" id="KW-0812">Transmembrane</keyword>
<protein>
    <recommendedName>
        <fullName evidence="8">Rhodopsin domain-containing protein</fullName>
    </recommendedName>
</protein>